<name>A0A5C1QNB7_9SPIO</name>
<reference evidence="1 2" key="1">
    <citation type="submission" date="2019-02" db="EMBL/GenBank/DDBJ databases">
        <title>Complete Genome Sequence and Methylome Analysis of free living Spirochaetas.</title>
        <authorList>
            <person name="Fomenkov A."/>
            <person name="Dubinina G."/>
            <person name="Leshcheva N."/>
            <person name="Mikheeva N."/>
            <person name="Grabovich M."/>
            <person name="Vincze T."/>
            <person name="Roberts R.J."/>
        </authorList>
    </citation>
    <scope>NUCLEOTIDE SEQUENCE [LARGE SCALE GENOMIC DNA]</scope>
    <source>
        <strain evidence="1 2">K2</strain>
    </source>
</reference>
<evidence type="ECO:0000313" key="2">
    <source>
        <dbReference type="Proteomes" id="UP000324209"/>
    </source>
</evidence>
<accession>A0A5C1QNB7</accession>
<dbReference type="Proteomes" id="UP000324209">
    <property type="component" value="Chromosome"/>
</dbReference>
<dbReference type="RefSeq" id="WP_149486146.1">
    <property type="nucleotide sequence ID" value="NZ_CP036150.1"/>
</dbReference>
<gene>
    <name evidence="1" type="ORF">EXM22_08730</name>
</gene>
<evidence type="ECO:0000313" key="1">
    <source>
        <dbReference type="EMBL" id="QEN08066.1"/>
    </source>
</evidence>
<dbReference type="EMBL" id="CP036150">
    <property type="protein sequence ID" value="QEN08066.1"/>
    <property type="molecule type" value="Genomic_DNA"/>
</dbReference>
<organism evidence="1 2">
    <name type="scientific">Oceanispirochaeta crateris</name>
    <dbReference type="NCBI Taxonomy" id="2518645"/>
    <lineage>
        <taxon>Bacteria</taxon>
        <taxon>Pseudomonadati</taxon>
        <taxon>Spirochaetota</taxon>
        <taxon>Spirochaetia</taxon>
        <taxon>Spirochaetales</taxon>
        <taxon>Spirochaetaceae</taxon>
        <taxon>Oceanispirochaeta</taxon>
    </lineage>
</organism>
<dbReference type="OrthoDB" id="9819404at2"/>
<dbReference type="AlphaFoldDB" id="A0A5C1QNB7"/>
<keyword evidence="2" id="KW-1185">Reference proteome</keyword>
<sequence length="409" mass="45616">MSHISHYTVLTIPESEGKGVSLKASVHGQPPESGRFLLFPGRLSLRIKQLLPLPGSDEVILELKGLSRAKLNRGNVLIPEETGATEGRKALVLWKKKISSVDSMSLKLRDTANLISPDSVNCREGDKAVILSSRVPFLQIPGQIYTLEGNGKTGECLLLMSEPWTMDELKKMKARISKISNFPGEEAVISMNLRVRGAVALPPHLLDKEFDGSVKLAGWVLMSRVYDKAVATVDKRCRAEEGLCEEDLPGLLNLPARLCREVCDLLISEGKIIRKKGYLFNHCDDHRAFLSPMSRMWLDSLEEAGSEGLPLKETFKMGSRLEAMEKRGLIRVFDTFVVEEQAFRKQADSLLAKLPRGAVFELSNLKGLTDLSRSRLLLFLDALEKEGKVICNEDHQRYVAEPEREPSEP</sequence>
<dbReference type="KEGG" id="ock:EXM22_08730"/>
<evidence type="ECO:0008006" key="3">
    <source>
        <dbReference type="Google" id="ProtNLM"/>
    </source>
</evidence>
<proteinExistence type="predicted"/>
<protein>
    <recommendedName>
        <fullName evidence="3">Translation elongation factor SelB winged helix type 3 domain-containing protein</fullName>
    </recommendedName>
</protein>